<keyword evidence="4" id="KW-1185">Reference proteome</keyword>
<protein>
    <submittedName>
        <fullName evidence="3">Uncharacterized protein</fullName>
    </submittedName>
</protein>
<dbReference type="HOGENOM" id="CLU_082693_2_0_0"/>
<dbReference type="Proteomes" id="UP000033103">
    <property type="component" value="Chromosome"/>
</dbReference>
<dbReference type="InterPro" id="IPR023346">
    <property type="entry name" value="Lysozyme-like_dom_sf"/>
</dbReference>
<name>A0A0E3ZC41_9FUSO</name>
<dbReference type="Gene3D" id="1.20.141.10">
    <property type="entry name" value="Chitosanase, subunit A, domain 1"/>
    <property type="match status" value="1"/>
</dbReference>
<dbReference type="Pfam" id="PF05838">
    <property type="entry name" value="Glyco_hydro_108"/>
    <property type="match status" value="1"/>
</dbReference>
<dbReference type="InterPro" id="IPR018537">
    <property type="entry name" value="Peptidoglycan-bd_3"/>
</dbReference>
<dbReference type="PATRIC" id="fig|1069640.6.peg.571"/>
<dbReference type="InterPro" id="IPR008565">
    <property type="entry name" value="TtsA-like_GH18_dom"/>
</dbReference>
<dbReference type="KEGG" id="sns:VC03_02940"/>
<sequence>MVEGRYSNNPNDRGGATKYGITENVANAYYGYKVASLTKEQAKEIYYKEFYLKNKLDKVASDKVALSIFDWLVNSGVWAIKKAQLTLCNLGYKVDIDGIIGRDTLNSLNSVNVNDFLNEYHRIQKLFYEAIVYNNPSQKVFLQGWINRLNNKIKYIKEM</sequence>
<dbReference type="EMBL" id="CP011280">
    <property type="protein sequence ID" value="AKC96135.1"/>
    <property type="molecule type" value="Genomic_DNA"/>
</dbReference>
<dbReference type="CDD" id="cd13926">
    <property type="entry name" value="N-acetylmuramidase_GH108"/>
    <property type="match status" value="1"/>
</dbReference>
<evidence type="ECO:0000313" key="4">
    <source>
        <dbReference type="Proteomes" id="UP000033103"/>
    </source>
</evidence>
<gene>
    <name evidence="3" type="ORF">VC03_02940</name>
</gene>
<proteinExistence type="predicted"/>
<evidence type="ECO:0000259" key="1">
    <source>
        <dbReference type="Pfam" id="PF05838"/>
    </source>
</evidence>
<evidence type="ECO:0000259" key="2">
    <source>
        <dbReference type="Pfam" id="PF09374"/>
    </source>
</evidence>
<feature type="domain" description="Peptidoglycan binding" evidence="2">
    <location>
        <begin position="79"/>
        <end position="149"/>
    </location>
</feature>
<reference evidence="3 4" key="1">
    <citation type="journal article" date="2012" name="BMC Genomics">
        <title>Genomic sequence analysis and characterization of Sneathia amnii sp. nov.</title>
        <authorList>
            <consortium name="Vaginal Microbiome Consortium (additional members)"/>
            <person name="Harwich M.D.Jr."/>
            <person name="Serrano M.G."/>
            <person name="Fettweis J.M."/>
            <person name="Alves J.M."/>
            <person name="Reimers M.A."/>
            <person name="Buck G.A."/>
            <person name="Jefferson K.K."/>
        </authorList>
    </citation>
    <scope>NUCLEOTIDE SEQUENCE [LARGE SCALE GENOMIC DNA]</scope>
    <source>
        <strain evidence="3 4">SN35</strain>
    </source>
</reference>
<dbReference type="SUPFAM" id="SSF53955">
    <property type="entry name" value="Lysozyme-like"/>
    <property type="match status" value="1"/>
</dbReference>
<feature type="domain" description="TtsA-like Glycoside hydrolase family 108" evidence="1">
    <location>
        <begin position="2"/>
        <end position="76"/>
    </location>
</feature>
<organism evidence="3 4">
    <name type="scientific">Sneathia vaginalis</name>
    <dbReference type="NCBI Taxonomy" id="187101"/>
    <lineage>
        <taxon>Bacteria</taxon>
        <taxon>Fusobacteriati</taxon>
        <taxon>Fusobacteriota</taxon>
        <taxon>Fusobacteriia</taxon>
        <taxon>Fusobacteriales</taxon>
        <taxon>Leptotrichiaceae</taxon>
        <taxon>Sneathia</taxon>
    </lineage>
</organism>
<evidence type="ECO:0000313" key="3">
    <source>
        <dbReference type="EMBL" id="AKC96135.1"/>
    </source>
</evidence>
<dbReference type="AlphaFoldDB" id="A0A0E3ZC41"/>
<dbReference type="Pfam" id="PF09374">
    <property type="entry name" value="PG_binding_3"/>
    <property type="match status" value="1"/>
</dbReference>
<accession>A0A0E3ZC41</accession>